<protein>
    <submittedName>
        <fullName evidence="3">Putative membrane protein</fullName>
    </submittedName>
</protein>
<keyword evidence="1" id="KW-1133">Transmembrane helix</keyword>
<dbReference type="Pfam" id="PF10531">
    <property type="entry name" value="SLBB"/>
    <property type="match status" value="1"/>
</dbReference>
<dbReference type="OrthoDB" id="9758724at2"/>
<evidence type="ECO:0000313" key="3">
    <source>
        <dbReference type="EMBL" id="CRX37846.1"/>
    </source>
</evidence>
<dbReference type="AlphaFoldDB" id="A0A0H5DNF4"/>
<feature type="transmembrane region" description="Helical" evidence="1">
    <location>
        <begin position="15"/>
        <end position="34"/>
    </location>
</feature>
<dbReference type="InterPro" id="IPR019554">
    <property type="entry name" value="Soluble_ligand-bd"/>
</dbReference>
<feature type="domain" description="Soluble ligand binding" evidence="2">
    <location>
        <begin position="53"/>
        <end position="105"/>
    </location>
</feature>
<dbReference type="RefSeq" id="WP_158227787.1">
    <property type="nucleotide sequence ID" value="NZ_CWGJ01000006.1"/>
</dbReference>
<evidence type="ECO:0000256" key="1">
    <source>
        <dbReference type="SAM" id="Phobius"/>
    </source>
</evidence>
<keyword evidence="4" id="KW-1185">Reference proteome</keyword>
<accession>A0A0H5DNF4</accession>
<name>A0A0H5DNF4_9BACT</name>
<sequence length="178" mass="19982">MKTDVDKTLLWKREWTALSVFAAFIMAVIAISYVEEREKSAWLLETDGAAINVYVEGAVDSPGIHRLATGAKLAEVLQEAGVKPEGRVDGWNLARVVADGERIVVKERKMISIVLIYPGGKRKSKAVPKGMRVADLTRHLALEEYVVVWGEKKRKQLREGDEVVLKRIAMQQEVEKEL</sequence>
<organism evidence="3 4">
    <name type="scientific">Estrella lausannensis</name>
    <dbReference type="NCBI Taxonomy" id="483423"/>
    <lineage>
        <taxon>Bacteria</taxon>
        <taxon>Pseudomonadati</taxon>
        <taxon>Chlamydiota</taxon>
        <taxon>Chlamydiia</taxon>
        <taxon>Parachlamydiales</taxon>
        <taxon>Candidatus Criblamydiaceae</taxon>
        <taxon>Estrella</taxon>
    </lineage>
</organism>
<dbReference type="Proteomes" id="UP000220251">
    <property type="component" value="Unassembled WGS sequence"/>
</dbReference>
<keyword evidence="1" id="KW-0812">Transmembrane</keyword>
<evidence type="ECO:0000259" key="2">
    <source>
        <dbReference type="Pfam" id="PF10531"/>
    </source>
</evidence>
<keyword evidence="1" id="KW-0472">Membrane</keyword>
<reference evidence="4" key="1">
    <citation type="submission" date="2015-06" db="EMBL/GenBank/DDBJ databases">
        <authorList>
            <person name="Bertelli C."/>
        </authorList>
    </citation>
    <scope>NUCLEOTIDE SEQUENCE [LARGE SCALE GENOMIC DNA]</scope>
    <source>
        <strain evidence="4">CRIB-30</strain>
    </source>
</reference>
<evidence type="ECO:0000313" key="4">
    <source>
        <dbReference type="Proteomes" id="UP000220251"/>
    </source>
</evidence>
<dbReference type="EMBL" id="CWGJ01000006">
    <property type="protein sequence ID" value="CRX37846.1"/>
    <property type="molecule type" value="Genomic_DNA"/>
</dbReference>
<proteinExistence type="predicted"/>
<gene>
    <name evidence="3" type="ORF">ELAC_0491</name>
</gene>